<comment type="similarity">
    <text evidence="1">Belongs to the carbohydrate kinase PfkB family.</text>
</comment>
<dbReference type="EMBL" id="FMBA01000003">
    <property type="protein sequence ID" value="SCB77162.1"/>
    <property type="molecule type" value="Genomic_DNA"/>
</dbReference>
<keyword evidence="4 7" id="KW-0418">Kinase</keyword>
<sequence>MNNTKVWSLGDAVIDLLPFGDMNYKACAGGAPANVAIGVAKLGLPSAFIGRVGNDPFGHFMEKTFCEYHVDCQCLEKDEHYKTSTVVVDLGQNGERSFTFLVSPSADQFLSQQAIPDFSQDILHFCSLALVGHTCRQTLKMAIEQLTTKNGLISFDVNLREQMWANKDEMRTIITQFCHDADILKLSDEELFWLTQSNDWSEALNKLQQHYEAPLKLITKGKDGSIVLWQGKTFSFDSYHVNSVDTTGAGDAFVAGLLSSIASSGMPEDKLMLESMMTIASACGALATTKKGALTALPDSTFLQSFISDNPTLTAKQMA</sequence>
<accession>A0A1C3Z4E6</accession>
<evidence type="ECO:0000313" key="8">
    <source>
        <dbReference type="Proteomes" id="UP000199698"/>
    </source>
</evidence>
<feature type="domain" description="Carbohydrate kinase PfkB" evidence="6">
    <location>
        <begin position="5"/>
        <end position="298"/>
    </location>
</feature>
<organism evidence="7 8">
    <name type="scientific">Gilliamella intestini</name>
    <dbReference type="NCBI Taxonomy" id="1798183"/>
    <lineage>
        <taxon>Bacteria</taxon>
        <taxon>Pseudomonadati</taxon>
        <taxon>Pseudomonadota</taxon>
        <taxon>Gammaproteobacteria</taxon>
        <taxon>Orbales</taxon>
        <taxon>Orbaceae</taxon>
        <taxon>Gilliamella</taxon>
    </lineage>
</organism>
<keyword evidence="8" id="KW-1185">Reference proteome</keyword>
<reference evidence="8" key="1">
    <citation type="submission" date="2016-08" db="EMBL/GenBank/DDBJ databases">
        <authorList>
            <person name="Varghese N."/>
            <person name="Submissions Spin"/>
        </authorList>
    </citation>
    <scope>NUCLEOTIDE SEQUENCE [LARGE SCALE GENOMIC DNA]</scope>
    <source>
        <strain evidence="8">R-53144</strain>
    </source>
</reference>
<proteinExistence type="inferred from homology"/>
<dbReference type="GO" id="GO:0016301">
    <property type="term" value="F:kinase activity"/>
    <property type="evidence" value="ECO:0007669"/>
    <property type="project" value="UniProtKB-KW"/>
</dbReference>
<dbReference type="Pfam" id="PF00294">
    <property type="entry name" value="PfkB"/>
    <property type="match status" value="1"/>
</dbReference>
<gene>
    <name evidence="7" type="ORF">GA0061080_10035</name>
</gene>
<evidence type="ECO:0000256" key="3">
    <source>
        <dbReference type="ARBA" id="ARBA00022741"/>
    </source>
</evidence>
<evidence type="ECO:0000313" key="7">
    <source>
        <dbReference type="EMBL" id="SCB77162.1"/>
    </source>
</evidence>
<evidence type="ECO:0000256" key="5">
    <source>
        <dbReference type="ARBA" id="ARBA00022840"/>
    </source>
</evidence>
<dbReference type="PANTHER" id="PTHR43085:SF1">
    <property type="entry name" value="PSEUDOURIDINE KINASE-RELATED"/>
    <property type="match status" value="1"/>
</dbReference>
<dbReference type="InterPro" id="IPR029056">
    <property type="entry name" value="Ribokinase-like"/>
</dbReference>
<name>A0A1C3Z4E6_9GAMM</name>
<dbReference type="InterPro" id="IPR002173">
    <property type="entry name" value="Carboh/pur_kinase_PfkB_CS"/>
</dbReference>
<dbReference type="Gene3D" id="3.40.1190.20">
    <property type="match status" value="1"/>
</dbReference>
<dbReference type="InterPro" id="IPR011611">
    <property type="entry name" value="PfkB_dom"/>
</dbReference>
<keyword evidence="5" id="KW-0067">ATP-binding</keyword>
<evidence type="ECO:0000256" key="1">
    <source>
        <dbReference type="ARBA" id="ARBA00010688"/>
    </source>
</evidence>
<dbReference type="CDD" id="cd01167">
    <property type="entry name" value="bac_FRK"/>
    <property type="match status" value="1"/>
</dbReference>
<keyword evidence="3" id="KW-0547">Nucleotide-binding</keyword>
<dbReference type="InterPro" id="IPR050306">
    <property type="entry name" value="PfkB_Carbo_kinase"/>
</dbReference>
<dbReference type="OrthoDB" id="9792663at2"/>
<dbReference type="RefSeq" id="WP_091119595.1">
    <property type="nucleotide sequence ID" value="NZ_FMBA01000003.1"/>
</dbReference>
<dbReference type="PROSITE" id="PS00583">
    <property type="entry name" value="PFKB_KINASES_1"/>
    <property type="match status" value="1"/>
</dbReference>
<dbReference type="NCBIfam" id="NF006957">
    <property type="entry name" value="PRK09434.1"/>
    <property type="match status" value="1"/>
</dbReference>
<protein>
    <submittedName>
        <fullName evidence="7">Fructokinase</fullName>
    </submittedName>
</protein>
<dbReference type="STRING" id="1798183.GA0061080_10035"/>
<dbReference type="GO" id="GO:0005524">
    <property type="term" value="F:ATP binding"/>
    <property type="evidence" value="ECO:0007669"/>
    <property type="project" value="UniProtKB-KW"/>
</dbReference>
<dbReference type="PANTHER" id="PTHR43085">
    <property type="entry name" value="HEXOKINASE FAMILY MEMBER"/>
    <property type="match status" value="1"/>
</dbReference>
<dbReference type="AlphaFoldDB" id="A0A1C3Z4E6"/>
<evidence type="ECO:0000256" key="4">
    <source>
        <dbReference type="ARBA" id="ARBA00022777"/>
    </source>
</evidence>
<dbReference type="Proteomes" id="UP000199698">
    <property type="component" value="Unassembled WGS sequence"/>
</dbReference>
<evidence type="ECO:0000256" key="2">
    <source>
        <dbReference type="ARBA" id="ARBA00022679"/>
    </source>
</evidence>
<keyword evidence="2" id="KW-0808">Transferase</keyword>
<evidence type="ECO:0000259" key="6">
    <source>
        <dbReference type="Pfam" id="PF00294"/>
    </source>
</evidence>
<dbReference type="PROSITE" id="PS00584">
    <property type="entry name" value="PFKB_KINASES_2"/>
    <property type="match status" value="1"/>
</dbReference>
<dbReference type="SUPFAM" id="SSF53613">
    <property type="entry name" value="Ribokinase-like"/>
    <property type="match status" value="1"/>
</dbReference>